<reference evidence="2" key="2">
    <citation type="submission" date="2011-03" db="EMBL/GenBank/DDBJ databases">
        <title>Comparative genomics and transcriptomics of Neospora caninum and Toxoplasma gondii.</title>
        <authorList>
            <person name="Reid A.J."/>
            <person name="Sohal A."/>
            <person name="Harris D."/>
            <person name="Quail M."/>
            <person name="Sanders M."/>
            <person name="Berriman M."/>
            <person name="Wastling J.M."/>
            <person name="Pain A."/>
        </authorList>
    </citation>
    <scope>NUCLEOTIDE SEQUENCE</scope>
    <source>
        <strain evidence="2">Liverpool</strain>
    </source>
</reference>
<reference evidence="4" key="3">
    <citation type="journal article" date="2012" name="PLoS Pathog.">
        <title>Comparative genomics of the apicomplexan parasites Toxoplasma gondii and Neospora caninum: Coccidia differing in host range and transmission strategy.</title>
        <authorList>
            <person name="Reid A.J."/>
            <person name="Vermont S.J."/>
            <person name="Cotton J.A."/>
            <person name="Harris D."/>
            <person name="Hill-Cawthorne G.A."/>
            <person name="Konen-Waisman S."/>
            <person name="Latham S.M."/>
            <person name="Mourier T."/>
            <person name="Norton R."/>
            <person name="Quail M.A."/>
            <person name="Sanders M."/>
            <person name="Shanmugam D."/>
            <person name="Sohal A."/>
            <person name="Wasmuth J.D."/>
            <person name="Brunk B."/>
            <person name="Grigg M.E."/>
            <person name="Howard J.C."/>
            <person name="Parkinson J."/>
            <person name="Roos D.S."/>
            <person name="Trees A.J."/>
            <person name="Berriman M."/>
            <person name="Pain A."/>
            <person name="Wastling J.M."/>
        </authorList>
    </citation>
    <scope>NUCLEOTIDE SEQUENCE [LARGE SCALE GENOMIC DNA]</scope>
    <source>
        <strain evidence="4">Liverpool</strain>
    </source>
</reference>
<dbReference type="InParanoid" id="F0V787"/>
<name>F0V787_NEOCL</name>
<dbReference type="eggNOG" id="ENOG502R0J5">
    <property type="taxonomic scope" value="Eukaryota"/>
</dbReference>
<dbReference type="AlphaFoldDB" id="F0V787"/>
<dbReference type="VEuPathDB" id="ToxoDB:NCLIV_000725"/>
<reference evidence="2" key="1">
    <citation type="submission" date="2011-02" db="EMBL/GenBank/DDBJ databases">
        <authorList>
            <person name="Aslett M."/>
        </authorList>
    </citation>
    <scope>NUCLEOTIDE SEQUENCE</scope>
    <source>
        <strain evidence="2">Liverpool</strain>
    </source>
</reference>
<evidence type="ECO:0000256" key="1">
    <source>
        <dbReference type="SAM" id="MobiDB-lite"/>
    </source>
</evidence>
<dbReference type="EMBL" id="LN714474">
    <property type="protein sequence ID" value="CEL64158.1"/>
    <property type="molecule type" value="Genomic_DNA"/>
</dbReference>
<dbReference type="OrthoDB" id="331019at2759"/>
<dbReference type="GeneID" id="13445780"/>
<protein>
    <submittedName>
        <fullName evidence="3">DHHC zinc finger domain-containing protein,putative</fullName>
    </submittedName>
    <submittedName>
        <fullName evidence="2">Putative DHHC zinc finger domain-containing protein</fullName>
    </submittedName>
</protein>
<keyword evidence="4" id="KW-1185">Reference proteome</keyword>
<gene>
    <name evidence="3" type="ORF">BN1204_000725</name>
    <name evidence="2" type="ORF">NCLIV_000725</name>
</gene>
<reference evidence="3" key="4">
    <citation type="journal article" date="2015" name="PLoS ONE">
        <title>Comprehensive Evaluation of Toxoplasma gondii VEG and Neospora caninum LIV Genomes with Tachyzoite Stage Transcriptome and Proteome Defines Novel Transcript Features.</title>
        <authorList>
            <person name="Ramaprasad A."/>
            <person name="Mourier T."/>
            <person name="Naeem R."/>
            <person name="Malas T.B."/>
            <person name="Moussa E."/>
            <person name="Panigrahi A."/>
            <person name="Vermont S.J."/>
            <person name="Otto T.D."/>
            <person name="Wastling J."/>
            <person name="Pain A."/>
        </authorList>
    </citation>
    <scope>NUCLEOTIDE SEQUENCE</scope>
    <source>
        <strain evidence="3">Liverpool</strain>
    </source>
</reference>
<proteinExistence type="predicted"/>
<evidence type="ECO:0000313" key="4">
    <source>
        <dbReference type="Proteomes" id="UP000007494"/>
    </source>
</evidence>
<organism evidence="2 4">
    <name type="scientific">Neospora caninum (strain Liverpool)</name>
    <dbReference type="NCBI Taxonomy" id="572307"/>
    <lineage>
        <taxon>Eukaryota</taxon>
        <taxon>Sar</taxon>
        <taxon>Alveolata</taxon>
        <taxon>Apicomplexa</taxon>
        <taxon>Conoidasida</taxon>
        <taxon>Coccidia</taxon>
        <taxon>Eucoccidiorida</taxon>
        <taxon>Eimeriorina</taxon>
        <taxon>Sarcocystidae</taxon>
        <taxon>Neospora</taxon>
    </lineage>
</organism>
<sequence length="99" mass="11104">MAETERGYTMDLPEEPQVQVATDRLADPSLHHLVGESKLNPEDKHDHEGDSKEGEAHLDKKKIPMPGAVRLIGDQTLDAEFQQKVAEREQRRASQMSAC</sequence>
<dbReference type="EMBL" id="FR823380">
    <property type="protein sequence ID" value="CBZ49578.1"/>
    <property type="molecule type" value="Genomic_DNA"/>
</dbReference>
<feature type="compositionally biased region" description="Basic and acidic residues" evidence="1">
    <location>
        <begin position="24"/>
        <end position="62"/>
    </location>
</feature>
<feature type="region of interest" description="Disordered" evidence="1">
    <location>
        <begin position="1"/>
        <end position="64"/>
    </location>
</feature>
<dbReference type="RefSeq" id="XP_003879613.1">
    <property type="nucleotide sequence ID" value="XM_003879564.1"/>
</dbReference>
<dbReference type="Proteomes" id="UP000007494">
    <property type="component" value="Chromosome Ia"/>
</dbReference>
<accession>F0V787</accession>
<evidence type="ECO:0000313" key="2">
    <source>
        <dbReference type="EMBL" id="CBZ49578.1"/>
    </source>
</evidence>
<evidence type="ECO:0000313" key="3">
    <source>
        <dbReference type="EMBL" id="CEL64158.1"/>
    </source>
</evidence>
<dbReference type="OMA" id="PEDKHDH"/>